<dbReference type="Proteomes" id="UP001060215">
    <property type="component" value="Chromosome 14"/>
</dbReference>
<name>A0ACC0FK04_9ERIC</name>
<protein>
    <submittedName>
        <fullName evidence="1">Tetraspanin-19</fullName>
    </submittedName>
</protein>
<gene>
    <name evidence="1" type="ORF">LOK49_LG13G02406</name>
</gene>
<sequence length="197" mass="22218">MMIRYCLYNSMRIVNVIVNLFGIGIIIYSLWLLKKWNNGVSLLPSISDLPRPWFIYVCLGIGIVVCLSTLSGHMVANCINKSTLAVYTVSIFSVLLIQVRVIITILFRIDWESQIIKYIHGHYKEFKSFLLFHIVLCRLIAILVLVAQTSVVVLAAILWAVGGEPTIQSRNTDPLDITQSFLTDCDSPGSDDQRRLA</sequence>
<evidence type="ECO:0000313" key="1">
    <source>
        <dbReference type="EMBL" id="KAI7989143.1"/>
    </source>
</evidence>
<evidence type="ECO:0000313" key="2">
    <source>
        <dbReference type="Proteomes" id="UP001060215"/>
    </source>
</evidence>
<comment type="caution">
    <text evidence="1">The sequence shown here is derived from an EMBL/GenBank/DDBJ whole genome shotgun (WGS) entry which is preliminary data.</text>
</comment>
<keyword evidence="2" id="KW-1185">Reference proteome</keyword>
<organism evidence="1 2">
    <name type="scientific">Camellia lanceoleosa</name>
    <dbReference type="NCBI Taxonomy" id="1840588"/>
    <lineage>
        <taxon>Eukaryota</taxon>
        <taxon>Viridiplantae</taxon>
        <taxon>Streptophyta</taxon>
        <taxon>Embryophyta</taxon>
        <taxon>Tracheophyta</taxon>
        <taxon>Spermatophyta</taxon>
        <taxon>Magnoliopsida</taxon>
        <taxon>eudicotyledons</taxon>
        <taxon>Gunneridae</taxon>
        <taxon>Pentapetalae</taxon>
        <taxon>asterids</taxon>
        <taxon>Ericales</taxon>
        <taxon>Theaceae</taxon>
        <taxon>Camellia</taxon>
    </lineage>
</organism>
<dbReference type="EMBL" id="CM045771">
    <property type="protein sequence ID" value="KAI7989143.1"/>
    <property type="molecule type" value="Genomic_DNA"/>
</dbReference>
<accession>A0ACC0FK04</accession>
<reference evidence="1 2" key="1">
    <citation type="journal article" date="2022" name="Plant J.">
        <title>Chromosome-level genome of Camellia lanceoleosa provides a valuable resource for understanding genome evolution and self-incompatibility.</title>
        <authorList>
            <person name="Gong W."/>
            <person name="Xiao S."/>
            <person name="Wang L."/>
            <person name="Liao Z."/>
            <person name="Chang Y."/>
            <person name="Mo W."/>
            <person name="Hu G."/>
            <person name="Li W."/>
            <person name="Zhao G."/>
            <person name="Zhu H."/>
            <person name="Hu X."/>
            <person name="Ji K."/>
            <person name="Xiang X."/>
            <person name="Song Q."/>
            <person name="Yuan D."/>
            <person name="Jin S."/>
            <person name="Zhang L."/>
        </authorList>
    </citation>
    <scope>NUCLEOTIDE SEQUENCE [LARGE SCALE GENOMIC DNA]</scope>
    <source>
        <strain evidence="1">SQ_2022a</strain>
    </source>
</reference>
<proteinExistence type="predicted"/>